<dbReference type="PANTHER" id="PTHR43441">
    <property type="entry name" value="RIBOSOMAL-PROTEIN-SERINE ACETYLTRANSFERASE"/>
    <property type="match status" value="1"/>
</dbReference>
<dbReference type="SUPFAM" id="SSF55729">
    <property type="entry name" value="Acyl-CoA N-acyltransferases (Nat)"/>
    <property type="match status" value="1"/>
</dbReference>
<dbReference type="RefSeq" id="WP_197675777.1">
    <property type="nucleotide sequence ID" value="NZ_LT594323.1"/>
</dbReference>
<dbReference type="AlphaFoldDB" id="A0A1A9A0R7"/>
<gene>
    <name evidence="2" type="ORF">GA0070611_4634</name>
</gene>
<evidence type="ECO:0000259" key="1">
    <source>
        <dbReference type="PROSITE" id="PS51186"/>
    </source>
</evidence>
<proteinExistence type="predicted"/>
<sequence>MPDLQRLDARHAPALLRFERENRAYFARHVPDRDDDYFLDFDTRHAALLAEQAAGRCHFHLLVDDDGSVLGRFNLVDVADGSAELGYRVAERATGRGLAQEGVRRVCELARDAYGLRRLVASAALVNRASLAVLRRTGFVPDGEVLCGGAPALRHVRDLTGPQGGTDAAEVHAVLDTLAAAGCPAWISGGWGVDALVGTQTRPHRDLDLAVAAEHESAALDALGRLGYVVETDWRPVRVELVADRGRVDLHPLTFDETGDGHQAGLDGSTFRWPRDCFTTGTIAGRPVGCISVDQQLLFHAGYEPREVDRADLAALHRLATR</sequence>
<dbReference type="InterPro" id="IPR019646">
    <property type="entry name" value="Aminoglyc_AdlTrfase"/>
</dbReference>
<accession>A0A1A9A0R7</accession>
<dbReference type="GO" id="GO:0008999">
    <property type="term" value="F:protein-N-terminal-alanine acetyltransferase activity"/>
    <property type="evidence" value="ECO:0007669"/>
    <property type="project" value="TreeGrafter"/>
</dbReference>
<dbReference type="PROSITE" id="PS51186">
    <property type="entry name" value="GNAT"/>
    <property type="match status" value="1"/>
</dbReference>
<name>A0A1A9A0R7_9ACTN</name>
<keyword evidence="3" id="KW-1185">Reference proteome</keyword>
<dbReference type="Gene3D" id="3.30.460.40">
    <property type="match status" value="1"/>
</dbReference>
<dbReference type="PATRIC" id="fig|261654.4.peg.4701"/>
<dbReference type="PANTHER" id="PTHR43441:SF2">
    <property type="entry name" value="FAMILY ACETYLTRANSFERASE, PUTATIVE (AFU_ORTHOLOGUE AFUA_7G00850)-RELATED"/>
    <property type="match status" value="1"/>
</dbReference>
<evidence type="ECO:0000313" key="2">
    <source>
        <dbReference type="EMBL" id="SBT50020.1"/>
    </source>
</evidence>
<dbReference type="InterPro" id="IPR000182">
    <property type="entry name" value="GNAT_dom"/>
</dbReference>
<dbReference type="Proteomes" id="UP000199385">
    <property type="component" value="Chromosome I"/>
</dbReference>
<dbReference type="InterPro" id="IPR051908">
    <property type="entry name" value="Ribosomal_N-acetyltransferase"/>
</dbReference>
<evidence type="ECO:0000313" key="3">
    <source>
        <dbReference type="Proteomes" id="UP000199385"/>
    </source>
</evidence>
<dbReference type="STRING" id="261654.GA0070611_4634"/>
<dbReference type="InterPro" id="IPR016181">
    <property type="entry name" value="Acyl_CoA_acyltransferase"/>
</dbReference>
<dbReference type="GO" id="GO:0005737">
    <property type="term" value="C:cytoplasm"/>
    <property type="evidence" value="ECO:0007669"/>
    <property type="project" value="TreeGrafter"/>
</dbReference>
<reference evidence="3" key="1">
    <citation type="submission" date="2016-06" db="EMBL/GenBank/DDBJ databases">
        <authorList>
            <person name="Varghese N."/>
            <person name="Submissions Spin"/>
        </authorList>
    </citation>
    <scope>NUCLEOTIDE SEQUENCE [LARGE SCALE GENOMIC DNA]</scope>
    <source>
        <strain evidence="3">DSM 44815</strain>
    </source>
</reference>
<keyword evidence="2" id="KW-0808">Transferase</keyword>
<dbReference type="GO" id="GO:1990189">
    <property type="term" value="F:protein N-terminal-serine acetyltransferase activity"/>
    <property type="evidence" value="ECO:0007669"/>
    <property type="project" value="TreeGrafter"/>
</dbReference>
<dbReference type="Pfam" id="PF10706">
    <property type="entry name" value="Aminoglyc_resit"/>
    <property type="match status" value="1"/>
</dbReference>
<protein>
    <submittedName>
        <fullName evidence="2">Protein N-acetyltransferase, RimJ/RimL family</fullName>
    </submittedName>
</protein>
<organism evidence="2 3">
    <name type="scientific">Micromonospora auratinigra</name>
    <dbReference type="NCBI Taxonomy" id="261654"/>
    <lineage>
        <taxon>Bacteria</taxon>
        <taxon>Bacillati</taxon>
        <taxon>Actinomycetota</taxon>
        <taxon>Actinomycetes</taxon>
        <taxon>Micromonosporales</taxon>
        <taxon>Micromonosporaceae</taxon>
        <taxon>Micromonospora</taxon>
    </lineage>
</organism>
<dbReference type="EMBL" id="LT594323">
    <property type="protein sequence ID" value="SBT50020.1"/>
    <property type="molecule type" value="Genomic_DNA"/>
</dbReference>
<dbReference type="Pfam" id="PF13302">
    <property type="entry name" value="Acetyltransf_3"/>
    <property type="match status" value="1"/>
</dbReference>
<dbReference type="Gene3D" id="3.40.630.30">
    <property type="match status" value="1"/>
</dbReference>
<feature type="domain" description="N-acetyltransferase" evidence="1">
    <location>
        <begin position="2"/>
        <end position="160"/>
    </location>
</feature>